<dbReference type="Proteomes" id="UP001642484">
    <property type="component" value="Unassembled WGS sequence"/>
</dbReference>
<gene>
    <name evidence="3" type="ORF">CCMP2556_LOCUS15686</name>
</gene>
<evidence type="ECO:0000313" key="4">
    <source>
        <dbReference type="Proteomes" id="UP001642484"/>
    </source>
</evidence>
<dbReference type="EMBL" id="CAXAMN010008280">
    <property type="protein sequence ID" value="CAK9024578.1"/>
    <property type="molecule type" value="Genomic_DNA"/>
</dbReference>
<evidence type="ECO:0000313" key="3">
    <source>
        <dbReference type="EMBL" id="CAK9024578.1"/>
    </source>
</evidence>
<reference evidence="3 4" key="1">
    <citation type="submission" date="2024-02" db="EMBL/GenBank/DDBJ databases">
        <authorList>
            <person name="Chen Y."/>
            <person name="Shah S."/>
            <person name="Dougan E. K."/>
            <person name="Thang M."/>
            <person name="Chan C."/>
        </authorList>
    </citation>
    <scope>NUCLEOTIDE SEQUENCE [LARGE SCALE GENOMIC DNA]</scope>
</reference>
<feature type="chain" id="PRO_5045157617" evidence="2">
    <location>
        <begin position="23"/>
        <end position="366"/>
    </location>
</feature>
<comment type="caution">
    <text evidence="3">The sequence shown here is derived from an EMBL/GenBank/DDBJ whole genome shotgun (WGS) entry which is preliminary data.</text>
</comment>
<name>A0ABP0KCZ3_9DINO</name>
<evidence type="ECO:0000256" key="1">
    <source>
        <dbReference type="SAM" id="MobiDB-lite"/>
    </source>
</evidence>
<keyword evidence="4" id="KW-1185">Reference proteome</keyword>
<proteinExistence type="predicted"/>
<feature type="region of interest" description="Disordered" evidence="1">
    <location>
        <begin position="74"/>
        <end position="110"/>
    </location>
</feature>
<keyword evidence="2" id="KW-0732">Signal</keyword>
<sequence length="366" mass="39243">MLLRHDLLILCTALCSATLSVAAGIIAADDECLIGDDACALAATQLRALKSTEHAGHAEDEHAEQVKQIEIAKDASDQQQKAEQHLSTEDKEAATDASSSSSSLPAISQGPEARYSKEVLVKLLELHQQRMNVSDRWGSSGSVRMGSLAATCYGFTGGTCAYASCSSFRMAMCDAGKCMCPHGCAGADGRCYQSPNMVVASSFILTNVKYPKYRMYFKRVTTWGQMGTSSMPSFSFFGADLFDLYRVPGLFDGKALFMIASHKWPSYVLAIRATTGTALSPFGTYSVELKDTSAPWKPEDIMLRVCSMASYGKPNAIMIGSAGAVKTIWAYVHMGSWSVYGSMSSPGDGGGWMPNPPIPYAAIPPC</sequence>
<organism evidence="3 4">
    <name type="scientific">Durusdinium trenchii</name>
    <dbReference type="NCBI Taxonomy" id="1381693"/>
    <lineage>
        <taxon>Eukaryota</taxon>
        <taxon>Sar</taxon>
        <taxon>Alveolata</taxon>
        <taxon>Dinophyceae</taxon>
        <taxon>Suessiales</taxon>
        <taxon>Symbiodiniaceae</taxon>
        <taxon>Durusdinium</taxon>
    </lineage>
</organism>
<feature type="compositionally biased region" description="Basic and acidic residues" evidence="1">
    <location>
        <begin position="74"/>
        <end position="94"/>
    </location>
</feature>
<accession>A0ABP0KCZ3</accession>
<feature type="signal peptide" evidence="2">
    <location>
        <begin position="1"/>
        <end position="22"/>
    </location>
</feature>
<evidence type="ECO:0000256" key="2">
    <source>
        <dbReference type="SAM" id="SignalP"/>
    </source>
</evidence>
<protein>
    <submittedName>
        <fullName evidence="3">Uncharacterized protein</fullName>
    </submittedName>
</protein>